<dbReference type="GO" id="GO:0004222">
    <property type="term" value="F:metalloendopeptidase activity"/>
    <property type="evidence" value="ECO:0007669"/>
    <property type="project" value="TreeGrafter"/>
</dbReference>
<dbReference type="InterPro" id="IPR050570">
    <property type="entry name" value="Cell_wall_metabolism_enzyme"/>
</dbReference>
<evidence type="ECO:0000256" key="3">
    <source>
        <dbReference type="SAM" id="SignalP"/>
    </source>
</evidence>
<feature type="compositionally biased region" description="Basic and acidic residues" evidence="2">
    <location>
        <begin position="273"/>
        <end position="283"/>
    </location>
</feature>
<dbReference type="InterPro" id="IPR016047">
    <property type="entry name" value="M23ase_b-sheet_dom"/>
</dbReference>
<dbReference type="KEGG" id="pmot:X970_23835"/>
<protein>
    <submittedName>
        <fullName evidence="5">Peptidase M23</fullName>
    </submittedName>
</protein>
<gene>
    <name evidence="5" type="ORF">X970_23835</name>
</gene>
<feature type="signal peptide" evidence="3">
    <location>
        <begin position="1"/>
        <end position="19"/>
    </location>
</feature>
<dbReference type="PANTHER" id="PTHR21666:SF270">
    <property type="entry name" value="MUREIN HYDROLASE ACTIVATOR ENVC"/>
    <property type="match status" value="1"/>
</dbReference>
<keyword evidence="3" id="KW-0732">Signal</keyword>
<dbReference type="AlphaFoldDB" id="V9V5Y5"/>
<accession>V9V5Y5</accession>
<dbReference type="Gene3D" id="6.10.250.3150">
    <property type="match status" value="1"/>
</dbReference>
<evidence type="ECO:0000259" key="4">
    <source>
        <dbReference type="Pfam" id="PF01551"/>
    </source>
</evidence>
<dbReference type="PANTHER" id="PTHR21666">
    <property type="entry name" value="PEPTIDASE-RELATED"/>
    <property type="match status" value="1"/>
</dbReference>
<feature type="coiled-coil region" evidence="1">
    <location>
        <begin position="22"/>
        <end position="105"/>
    </location>
</feature>
<dbReference type="PATRIC" id="fig|1435058.3.peg.4636"/>
<keyword evidence="1" id="KW-0175">Coiled coil</keyword>
<dbReference type="HOGENOM" id="CLU_029425_4_0_6"/>
<dbReference type="RefSeq" id="WP_024087847.1">
    <property type="nucleotide sequence ID" value="NC_023076.1"/>
</dbReference>
<dbReference type="InterPro" id="IPR011055">
    <property type="entry name" value="Dup_hybrid_motif"/>
</dbReference>
<evidence type="ECO:0000313" key="5">
    <source>
        <dbReference type="EMBL" id="AHC90306.1"/>
    </source>
</evidence>
<dbReference type="CDD" id="cd12797">
    <property type="entry name" value="M23_peptidase"/>
    <property type="match status" value="1"/>
</dbReference>
<dbReference type="Pfam" id="PF01551">
    <property type="entry name" value="Peptidase_M23"/>
    <property type="match status" value="1"/>
</dbReference>
<dbReference type="EMBL" id="CP006979">
    <property type="protein sequence ID" value="AHC90306.1"/>
    <property type="molecule type" value="Genomic_DNA"/>
</dbReference>
<proteinExistence type="predicted"/>
<evidence type="ECO:0000256" key="2">
    <source>
        <dbReference type="SAM" id="MobiDB-lite"/>
    </source>
</evidence>
<feature type="region of interest" description="Disordered" evidence="2">
    <location>
        <begin position="189"/>
        <end position="222"/>
    </location>
</feature>
<organism evidence="5 6">
    <name type="scientific">Pseudomonas monteilii SB3101</name>
    <dbReference type="NCBI Taxonomy" id="1435058"/>
    <lineage>
        <taxon>Bacteria</taxon>
        <taxon>Pseudomonadati</taxon>
        <taxon>Pseudomonadota</taxon>
        <taxon>Gammaproteobacteria</taxon>
        <taxon>Pseudomonadales</taxon>
        <taxon>Pseudomonadaceae</taxon>
        <taxon>Pseudomonas</taxon>
    </lineage>
</organism>
<dbReference type="Gene3D" id="2.70.70.10">
    <property type="entry name" value="Glucose Permease (Domain IIA)"/>
    <property type="match status" value="1"/>
</dbReference>
<feature type="chain" id="PRO_5004782384" evidence="3">
    <location>
        <begin position="20"/>
        <end position="434"/>
    </location>
</feature>
<feature type="compositionally biased region" description="Basic and acidic residues" evidence="2">
    <location>
        <begin position="206"/>
        <end position="221"/>
    </location>
</feature>
<dbReference type="Proteomes" id="UP000018660">
    <property type="component" value="Chromosome"/>
</dbReference>
<name>V9V5Y5_9PSED</name>
<feature type="domain" description="M23ase beta-sheet core" evidence="4">
    <location>
        <begin position="334"/>
        <end position="428"/>
    </location>
</feature>
<dbReference type="FunFam" id="2.70.70.10:FF:000003">
    <property type="entry name" value="Murein hydrolase activator EnvC"/>
    <property type="match status" value="1"/>
</dbReference>
<sequence length="434" mass="48294">MLRALILLALSCLLSPAFADERAQTQQQLDATRQDIAELKKTLGKLQEEKAGVQKDLKATETDIGNLEKQVEALQQELKKTEGELERLDTEKKKLQSARVEQQRLIAIQARSAYQNGREEYLKLLLNQQNPEKFARTLTYYDYLSKARLEQLRTFNETLRQLANVEQEIATQQQQLLAQRADLDSRRQALETERGKRQQVLAKLNSDMKDRDQKLQSREQDQADLSKVLKTIEETLARQAREAEEARQKALLAQQEAEKRRQQEALAAAAAREQAREPVEPPKKARTTLGPMVSSDGASYGGAFSAARGKLPWPVNGRLLARFGDARGSDARAKWDGVMISANPGTQVRAVHGGRVVFADWLRGAGLLVILDHGNGYLSLYGHNQSLLKSAGDIVKAGEAISTVGDSGGQDAAGLYFAIRQQGRPTDPSQWCRG</sequence>
<feature type="region of interest" description="Disordered" evidence="2">
    <location>
        <begin position="249"/>
        <end position="292"/>
    </location>
</feature>
<dbReference type="SUPFAM" id="SSF51261">
    <property type="entry name" value="Duplicated hybrid motif"/>
    <property type="match status" value="1"/>
</dbReference>
<reference evidence="5 6" key="1">
    <citation type="submission" date="2013-12" db="EMBL/GenBank/DDBJ databases">
        <title>Complete Genomes of Pseudomonas monteilii SB3078 and SB3101, two Benzene, Toluene and Ethylbenzene Degrading Bacteria used for Bioaugmentation.</title>
        <authorList>
            <person name="Dueholm M.S."/>
            <person name="Albertsen M."/>
            <person name="D'Imperio S."/>
            <person name="Tale V.P."/>
            <person name="Lewis D."/>
            <person name="Nilsen P.H."/>
            <person name="Nielsen J.L."/>
        </authorList>
    </citation>
    <scope>NUCLEOTIDE SEQUENCE [LARGE SCALE GENOMIC DNA]</scope>
    <source>
        <strain evidence="5 6">SB3101</strain>
    </source>
</reference>
<evidence type="ECO:0000256" key="1">
    <source>
        <dbReference type="SAM" id="Coils"/>
    </source>
</evidence>
<evidence type="ECO:0000313" key="6">
    <source>
        <dbReference type="Proteomes" id="UP000018660"/>
    </source>
</evidence>